<protein>
    <submittedName>
        <fullName evidence="1">Uncharacterized protein</fullName>
    </submittedName>
</protein>
<reference evidence="1" key="1">
    <citation type="submission" date="2018-05" db="EMBL/GenBank/DDBJ databases">
        <authorList>
            <person name="Lanie J.A."/>
            <person name="Ng W.-L."/>
            <person name="Kazmierczak K.M."/>
            <person name="Andrzejewski T.M."/>
            <person name="Davidsen T.M."/>
            <person name="Wayne K.J."/>
            <person name="Tettelin H."/>
            <person name="Glass J.I."/>
            <person name="Rusch D."/>
            <person name="Podicherti R."/>
            <person name="Tsui H.-C.T."/>
            <person name="Winkler M.E."/>
        </authorList>
    </citation>
    <scope>NUCLEOTIDE SEQUENCE</scope>
</reference>
<dbReference type="AlphaFoldDB" id="A0A382XYJ2"/>
<accession>A0A382XYJ2</accession>
<dbReference type="EMBL" id="UINC01171253">
    <property type="protein sequence ID" value="SVD75725.1"/>
    <property type="molecule type" value="Genomic_DNA"/>
</dbReference>
<gene>
    <name evidence="1" type="ORF">METZ01_LOCUS428579</name>
</gene>
<organism evidence="1">
    <name type="scientific">marine metagenome</name>
    <dbReference type="NCBI Taxonomy" id="408172"/>
    <lineage>
        <taxon>unclassified sequences</taxon>
        <taxon>metagenomes</taxon>
        <taxon>ecological metagenomes</taxon>
    </lineage>
</organism>
<name>A0A382XYJ2_9ZZZZ</name>
<proteinExistence type="predicted"/>
<evidence type="ECO:0000313" key="1">
    <source>
        <dbReference type="EMBL" id="SVD75725.1"/>
    </source>
</evidence>
<sequence>MEPRIILIRSKRSVFYTNMIDTTREG</sequence>
<feature type="non-terminal residue" evidence="1">
    <location>
        <position position="26"/>
    </location>
</feature>